<evidence type="ECO:0008006" key="4">
    <source>
        <dbReference type="Google" id="ProtNLM"/>
    </source>
</evidence>
<organism evidence="2 3">
    <name type="scientific">Microvenator marinus</name>
    <dbReference type="NCBI Taxonomy" id="2600177"/>
    <lineage>
        <taxon>Bacteria</taxon>
        <taxon>Deltaproteobacteria</taxon>
        <taxon>Bradymonadales</taxon>
        <taxon>Microvenatoraceae</taxon>
        <taxon>Microvenator</taxon>
    </lineage>
</organism>
<keyword evidence="3" id="KW-1185">Reference proteome</keyword>
<dbReference type="PRINTS" id="PR00411">
    <property type="entry name" value="PNDRDTASEI"/>
</dbReference>
<keyword evidence="1" id="KW-0560">Oxidoreductase</keyword>
<dbReference type="OrthoDB" id="9773233at2"/>
<dbReference type="KEGG" id="bbae:FRD01_16510"/>
<evidence type="ECO:0000313" key="2">
    <source>
        <dbReference type="EMBL" id="QED28811.1"/>
    </source>
</evidence>
<dbReference type="InterPro" id="IPR036188">
    <property type="entry name" value="FAD/NAD-bd_sf"/>
</dbReference>
<dbReference type="SUPFAM" id="SSF51905">
    <property type="entry name" value="FAD/NAD(P)-binding domain"/>
    <property type="match status" value="2"/>
</dbReference>
<sequence>MNRSIAILGAGPIGLEAATLAQKLGWDFTVYEAGHVADSVKRWGHVRFFSPWALNVSPWQTVLDISERADQFPTGAEFRAEYLMPLAERLGDRLKLGHRVLGISHRDVLKGHHIGSRGKSGPFLLHLSTPSGEEFVEADIVVDATGVYQNPASMGPGGLSALGETQAGTRIWRQLPDVLGADRAAFEGKEVLLVGAGHSAVTTLRALSELSGTEVFWSYLGDQAPYQIIEDDPLPQRDALSKFGNTAAAGGVKGITPKPARAVESIRSTGGRFEVELRGLDFSETLEVDQIISHVGYKPDLSITRELQVHYCYASDGPMKLAATLLSSAGGDCLTQSSSGVQSLMSPETNYWVLGTKSYGRNSSFLLKIGIAQIEEVFTHLQG</sequence>
<dbReference type="RefSeq" id="WP_146961574.1">
    <property type="nucleotide sequence ID" value="NZ_CP042467.1"/>
</dbReference>
<proteinExistence type="predicted"/>
<dbReference type="PANTHER" id="PTHR43539">
    <property type="entry name" value="FLAVIN-BINDING MONOOXYGENASE-LIKE PROTEIN (AFU_ORTHOLOGUE AFUA_4G09220)"/>
    <property type="match status" value="1"/>
</dbReference>
<protein>
    <recommendedName>
        <fullName evidence="4">Flavoprotein</fullName>
    </recommendedName>
</protein>
<dbReference type="InterPro" id="IPR050982">
    <property type="entry name" value="Auxin_biosynth/cation_transpt"/>
</dbReference>
<evidence type="ECO:0000256" key="1">
    <source>
        <dbReference type="ARBA" id="ARBA00023002"/>
    </source>
</evidence>
<gene>
    <name evidence="2" type="ORF">FRD01_16510</name>
</gene>
<reference evidence="2 3" key="1">
    <citation type="submission" date="2019-08" db="EMBL/GenBank/DDBJ databases">
        <authorList>
            <person name="Liang Q."/>
        </authorList>
    </citation>
    <scope>NUCLEOTIDE SEQUENCE [LARGE SCALE GENOMIC DNA]</scope>
    <source>
        <strain evidence="2 3">V1718</strain>
    </source>
</reference>
<dbReference type="PRINTS" id="PR00368">
    <property type="entry name" value="FADPNR"/>
</dbReference>
<accession>A0A5B8XU35</accession>
<dbReference type="EMBL" id="CP042467">
    <property type="protein sequence ID" value="QED28811.1"/>
    <property type="molecule type" value="Genomic_DNA"/>
</dbReference>
<dbReference type="AlphaFoldDB" id="A0A5B8XU35"/>
<dbReference type="Proteomes" id="UP000321595">
    <property type="component" value="Chromosome"/>
</dbReference>
<dbReference type="PANTHER" id="PTHR43539:SF78">
    <property type="entry name" value="FLAVIN-CONTAINING MONOOXYGENASE"/>
    <property type="match status" value="1"/>
</dbReference>
<dbReference type="GO" id="GO:0004497">
    <property type="term" value="F:monooxygenase activity"/>
    <property type="evidence" value="ECO:0007669"/>
    <property type="project" value="TreeGrafter"/>
</dbReference>
<name>A0A5B8XU35_9DELT</name>
<dbReference type="Gene3D" id="3.50.50.60">
    <property type="entry name" value="FAD/NAD(P)-binding domain"/>
    <property type="match status" value="1"/>
</dbReference>
<evidence type="ECO:0000313" key="3">
    <source>
        <dbReference type="Proteomes" id="UP000321595"/>
    </source>
</evidence>
<dbReference type="Pfam" id="PF13738">
    <property type="entry name" value="Pyr_redox_3"/>
    <property type="match status" value="1"/>
</dbReference>
<dbReference type="GO" id="GO:0050660">
    <property type="term" value="F:flavin adenine dinucleotide binding"/>
    <property type="evidence" value="ECO:0007669"/>
    <property type="project" value="TreeGrafter"/>
</dbReference>